<feature type="compositionally biased region" description="Basic and acidic residues" evidence="1">
    <location>
        <begin position="150"/>
        <end position="165"/>
    </location>
</feature>
<feature type="non-terminal residue" evidence="2">
    <location>
        <position position="192"/>
    </location>
</feature>
<gene>
    <name evidence="2" type="ORF">NADFUDRAFT_83628</name>
</gene>
<sequence>MSVPPFSNHDSYNASIAGKASSTRRSRRPISPPPPARVATPLASDPLETNLSDTDSPKSTRRARTRLKFKRGKSAVNLASGAPPTTEGSAPAQNTSTNNSRCGSRSTSQSQTRTRSRSNRRSRNTSKRDDFNLLRDYEDISYLPRASSRHLEDNNPFALDHRSDSDDTTSISSAAESYMDFSNLVHSINNSA</sequence>
<proteinExistence type="predicted"/>
<feature type="compositionally biased region" description="Polar residues" evidence="1">
    <location>
        <begin position="86"/>
        <end position="103"/>
    </location>
</feature>
<feature type="compositionally biased region" description="Basic residues" evidence="1">
    <location>
        <begin position="114"/>
        <end position="125"/>
    </location>
</feature>
<feature type="compositionally biased region" description="Low complexity" evidence="1">
    <location>
        <begin position="104"/>
        <end position="113"/>
    </location>
</feature>
<evidence type="ECO:0000256" key="1">
    <source>
        <dbReference type="SAM" id="MobiDB-lite"/>
    </source>
</evidence>
<feature type="region of interest" description="Disordered" evidence="1">
    <location>
        <begin position="1"/>
        <end position="130"/>
    </location>
</feature>
<evidence type="ECO:0000313" key="3">
    <source>
        <dbReference type="Proteomes" id="UP000095009"/>
    </source>
</evidence>
<dbReference type="Proteomes" id="UP000095009">
    <property type="component" value="Unassembled WGS sequence"/>
</dbReference>
<feature type="compositionally biased region" description="Basic residues" evidence="1">
    <location>
        <begin position="59"/>
        <end position="73"/>
    </location>
</feature>
<evidence type="ECO:0000313" key="2">
    <source>
        <dbReference type="EMBL" id="ODQ64738.1"/>
    </source>
</evidence>
<feature type="region of interest" description="Disordered" evidence="1">
    <location>
        <begin position="150"/>
        <end position="170"/>
    </location>
</feature>
<dbReference type="AlphaFoldDB" id="A0A1E3PH93"/>
<protein>
    <submittedName>
        <fullName evidence="2">Uncharacterized protein</fullName>
    </submittedName>
</protein>
<reference evidence="2 3" key="1">
    <citation type="journal article" date="2016" name="Proc. Natl. Acad. Sci. U.S.A.">
        <title>Comparative genomics of biotechnologically important yeasts.</title>
        <authorList>
            <person name="Riley R."/>
            <person name="Haridas S."/>
            <person name="Wolfe K.H."/>
            <person name="Lopes M.R."/>
            <person name="Hittinger C.T."/>
            <person name="Goeker M."/>
            <person name="Salamov A.A."/>
            <person name="Wisecaver J.H."/>
            <person name="Long T.M."/>
            <person name="Calvey C.H."/>
            <person name="Aerts A.L."/>
            <person name="Barry K.W."/>
            <person name="Choi C."/>
            <person name="Clum A."/>
            <person name="Coughlan A.Y."/>
            <person name="Deshpande S."/>
            <person name="Douglass A.P."/>
            <person name="Hanson S.J."/>
            <person name="Klenk H.-P."/>
            <person name="LaButti K.M."/>
            <person name="Lapidus A."/>
            <person name="Lindquist E.A."/>
            <person name="Lipzen A.M."/>
            <person name="Meier-Kolthoff J.P."/>
            <person name="Ohm R.A."/>
            <person name="Otillar R.P."/>
            <person name="Pangilinan J.L."/>
            <person name="Peng Y."/>
            <person name="Rokas A."/>
            <person name="Rosa C.A."/>
            <person name="Scheuner C."/>
            <person name="Sibirny A.A."/>
            <person name="Slot J.C."/>
            <person name="Stielow J.B."/>
            <person name="Sun H."/>
            <person name="Kurtzman C.P."/>
            <person name="Blackwell M."/>
            <person name="Grigoriev I.V."/>
            <person name="Jeffries T.W."/>
        </authorList>
    </citation>
    <scope>NUCLEOTIDE SEQUENCE [LARGE SCALE GENOMIC DNA]</scope>
    <source>
        <strain evidence="2 3">DSM 6958</strain>
    </source>
</reference>
<name>A0A1E3PH93_9ASCO</name>
<organism evidence="2 3">
    <name type="scientific">Nadsonia fulvescens var. elongata DSM 6958</name>
    <dbReference type="NCBI Taxonomy" id="857566"/>
    <lineage>
        <taxon>Eukaryota</taxon>
        <taxon>Fungi</taxon>
        <taxon>Dikarya</taxon>
        <taxon>Ascomycota</taxon>
        <taxon>Saccharomycotina</taxon>
        <taxon>Dipodascomycetes</taxon>
        <taxon>Dipodascales</taxon>
        <taxon>Dipodascales incertae sedis</taxon>
        <taxon>Nadsonia</taxon>
    </lineage>
</organism>
<accession>A0A1E3PH93</accession>
<dbReference type="EMBL" id="KV454411">
    <property type="protein sequence ID" value="ODQ64738.1"/>
    <property type="molecule type" value="Genomic_DNA"/>
</dbReference>
<keyword evidence="3" id="KW-1185">Reference proteome</keyword>